<evidence type="ECO:0000256" key="4">
    <source>
        <dbReference type="SAM" id="Phobius"/>
    </source>
</evidence>
<dbReference type="PANTHER" id="PTHR31234:SF2">
    <property type="entry name" value="OS05G0199100 PROTEIN"/>
    <property type="match status" value="1"/>
</dbReference>
<dbReference type="GO" id="GO:0016020">
    <property type="term" value="C:membrane"/>
    <property type="evidence" value="ECO:0007669"/>
    <property type="project" value="UniProtKB-SubCell"/>
</dbReference>
<dbReference type="InterPro" id="IPR044839">
    <property type="entry name" value="NDR1-like"/>
</dbReference>
<evidence type="ECO:0000313" key="6">
    <source>
        <dbReference type="Proteomes" id="UP000789375"/>
    </source>
</evidence>
<reference evidence="5" key="1">
    <citation type="submission" date="2021-06" db="EMBL/GenBank/DDBJ databases">
        <authorList>
            <person name="Kallberg Y."/>
            <person name="Tangrot J."/>
            <person name="Rosling A."/>
        </authorList>
    </citation>
    <scope>NUCLEOTIDE SEQUENCE</scope>
    <source>
        <strain evidence="5">87-6 pot B 2015</strain>
    </source>
</reference>
<dbReference type="EMBL" id="CAJVPP010003476">
    <property type="protein sequence ID" value="CAG8630167.1"/>
    <property type="molecule type" value="Genomic_DNA"/>
</dbReference>
<keyword evidence="2 4" id="KW-0472">Membrane</keyword>
<feature type="compositionally biased region" description="Basic and acidic residues" evidence="3">
    <location>
        <begin position="169"/>
        <end position="178"/>
    </location>
</feature>
<evidence type="ECO:0000256" key="3">
    <source>
        <dbReference type="SAM" id="MobiDB-lite"/>
    </source>
</evidence>
<evidence type="ECO:0000313" key="5">
    <source>
        <dbReference type="EMBL" id="CAG8630167.1"/>
    </source>
</evidence>
<feature type="region of interest" description="Disordered" evidence="3">
    <location>
        <begin position="1"/>
        <end position="32"/>
    </location>
</feature>
<feature type="compositionally biased region" description="Polar residues" evidence="3">
    <location>
        <begin position="119"/>
        <end position="143"/>
    </location>
</feature>
<keyword evidence="4" id="KW-0812">Transmembrane</keyword>
<dbReference type="GO" id="GO:0098542">
    <property type="term" value="P:defense response to other organism"/>
    <property type="evidence" value="ECO:0007669"/>
    <property type="project" value="InterPro"/>
</dbReference>
<dbReference type="AlphaFoldDB" id="A0A9N9GRV9"/>
<dbReference type="Proteomes" id="UP000789375">
    <property type="component" value="Unassembled WGS sequence"/>
</dbReference>
<feature type="compositionally biased region" description="Low complexity" evidence="3">
    <location>
        <begin position="10"/>
        <end position="28"/>
    </location>
</feature>
<keyword evidence="6" id="KW-1185">Reference proteome</keyword>
<evidence type="ECO:0000256" key="1">
    <source>
        <dbReference type="ARBA" id="ARBA00004370"/>
    </source>
</evidence>
<organism evidence="5 6">
    <name type="scientific">Funneliformis mosseae</name>
    <name type="common">Endomycorrhizal fungus</name>
    <name type="synonym">Glomus mosseae</name>
    <dbReference type="NCBI Taxonomy" id="27381"/>
    <lineage>
        <taxon>Eukaryota</taxon>
        <taxon>Fungi</taxon>
        <taxon>Fungi incertae sedis</taxon>
        <taxon>Mucoromycota</taxon>
        <taxon>Glomeromycotina</taxon>
        <taxon>Glomeromycetes</taxon>
        <taxon>Glomerales</taxon>
        <taxon>Glomeraceae</taxon>
        <taxon>Funneliformis</taxon>
    </lineage>
</organism>
<feature type="region of interest" description="Disordered" evidence="3">
    <location>
        <begin position="80"/>
        <end position="143"/>
    </location>
</feature>
<accession>A0A9N9GRV9</accession>
<keyword evidence="4" id="KW-1133">Transmembrane helix</keyword>
<comment type="caution">
    <text evidence="5">The sequence shown here is derived from an EMBL/GenBank/DDBJ whole genome shotgun (WGS) entry which is preliminary data.</text>
</comment>
<feature type="transmembrane region" description="Helical" evidence="4">
    <location>
        <begin position="207"/>
        <end position="230"/>
    </location>
</feature>
<proteinExistence type="predicted"/>
<protein>
    <submittedName>
        <fullName evidence="5">14200_t:CDS:1</fullName>
    </submittedName>
</protein>
<name>A0A9N9GRV9_FUNMO</name>
<gene>
    <name evidence="5" type="ORF">FMOSSE_LOCUS10443</name>
</gene>
<dbReference type="PANTHER" id="PTHR31234">
    <property type="entry name" value="LATE EMBRYOGENESIS ABUNDANT (LEA) HYDROXYPROLINE-RICH GLYCOPROTEIN FAMILY"/>
    <property type="match status" value="1"/>
</dbReference>
<sequence>MAYNNHHHQNQYYNNPSSPTSPTSSTSPANHKVPELNQRHLTEIDNGNYSTGSLGGVTAVGTPRVNPIRNAYDDAASINSSLSNHDQSATTNATDATHTNRESKSRLTSTPLVDRETYNMGSSGDQNYHGQNQNNGTISQYNNYHRQDDQNYDEEATRHNTLTGYQNHYENEYTDRDFPGGGKNARQSLTPSDFARPEKKRKSGCCSWSICCLFTILILIGLGITAFFVWPRKPNVDVKEAVPVTQPTLSTNPPYIDMSFNIIVEIDNYANWVPYKFNKIDVAVFDRAANNDKSIATGSKPDYTLQPKSVNTLEFPLTVNYKADDVNDPVIMDFVAACIPDSEPNAPPLRLRVDVELFIWGIDWIYKPKISVPIPDVKCPETNF</sequence>
<comment type="subcellular location">
    <subcellularLocation>
        <location evidence="1">Membrane</location>
    </subcellularLocation>
</comment>
<feature type="region of interest" description="Disordered" evidence="3">
    <location>
        <begin position="169"/>
        <end position="200"/>
    </location>
</feature>
<evidence type="ECO:0000256" key="2">
    <source>
        <dbReference type="ARBA" id="ARBA00023136"/>
    </source>
</evidence>